<dbReference type="OrthoDB" id="2017317at2759"/>
<dbReference type="EC" id="4.3.2.9" evidence="1"/>
<accession>A0A9P8USI0</accession>
<evidence type="ECO:0000256" key="4">
    <source>
        <dbReference type="PIRSR" id="PIRSR617939-2"/>
    </source>
</evidence>
<evidence type="ECO:0000256" key="2">
    <source>
        <dbReference type="ARBA" id="ARBA00023239"/>
    </source>
</evidence>
<dbReference type="PANTHER" id="PTHR12935:SF0">
    <property type="entry name" value="GAMMA-GLUTAMYLCYCLOTRANSFERASE"/>
    <property type="match status" value="1"/>
</dbReference>
<dbReference type="GO" id="GO:0003839">
    <property type="term" value="F:gamma-glutamylcyclotransferase activity"/>
    <property type="evidence" value="ECO:0007669"/>
    <property type="project" value="UniProtKB-EC"/>
</dbReference>
<organism evidence="5 6">
    <name type="scientific">Truncatella angustata</name>
    <dbReference type="NCBI Taxonomy" id="152316"/>
    <lineage>
        <taxon>Eukaryota</taxon>
        <taxon>Fungi</taxon>
        <taxon>Dikarya</taxon>
        <taxon>Ascomycota</taxon>
        <taxon>Pezizomycotina</taxon>
        <taxon>Sordariomycetes</taxon>
        <taxon>Xylariomycetidae</taxon>
        <taxon>Amphisphaeriales</taxon>
        <taxon>Sporocadaceae</taxon>
        <taxon>Truncatella</taxon>
    </lineage>
</organism>
<dbReference type="RefSeq" id="XP_045961677.1">
    <property type="nucleotide sequence ID" value="XM_046095338.1"/>
</dbReference>
<evidence type="ECO:0000313" key="5">
    <source>
        <dbReference type="EMBL" id="KAH6657443.1"/>
    </source>
</evidence>
<feature type="active site" description="Proton acceptor" evidence="3">
    <location>
        <position position="99"/>
    </location>
</feature>
<dbReference type="EMBL" id="JAGPXC010000002">
    <property type="protein sequence ID" value="KAH6657443.1"/>
    <property type="molecule type" value="Genomic_DNA"/>
</dbReference>
<dbReference type="Gene3D" id="3.10.490.10">
    <property type="entry name" value="Gamma-glutamyl cyclotransferase-like"/>
    <property type="match status" value="1"/>
</dbReference>
<dbReference type="PANTHER" id="PTHR12935">
    <property type="entry name" value="GAMMA-GLUTAMYLCYCLOTRANSFERASE"/>
    <property type="match status" value="1"/>
</dbReference>
<sequence>MLVVQTLPPPTSNTWYLAYGSNLSAAKFIHDRGIVPLDTATVTVPGWILTLDSAGFPYSEPAFGSITPIQETRKEKAVQLIGTAYQLTPEMYAKVLASEGGGIAYAEVEVRAELVTQDAAEYAQGEATTFPTRSLVTLLRNEARPSSRYMGILRTGASESDMPIAYQKFLAEIPVYHPPTRLRQSIGAAIFLSFWRPVMSTMEKITKASVKGSKTGDAPRWVVIIVRAAVVIMWLHHDLIHAPIWGRGDGLEN</sequence>
<gene>
    <name evidence="5" type="ORF">BKA67DRAFT_188801</name>
</gene>
<evidence type="ECO:0000256" key="1">
    <source>
        <dbReference type="ARBA" id="ARBA00012346"/>
    </source>
</evidence>
<evidence type="ECO:0000256" key="3">
    <source>
        <dbReference type="PIRSR" id="PIRSR617939-1"/>
    </source>
</evidence>
<proteinExistence type="predicted"/>
<keyword evidence="2" id="KW-0456">Lyase</keyword>
<reference evidence="5" key="1">
    <citation type="journal article" date="2021" name="Nat. Commun.">
        <title>Genetic determinants of endophytism in the Arabidopsis root mycobiome.</title>
        <authorList>
            <person name="Mesny F."/>
            <person name="Miyauchi S."/>
            <person name="Thiergart T."/>
            <person name="Pickel B."/>
            <person name="Atanasova L."/>
            <person name="Karlsson M."/>
            <person name="Huettel B."/>
            <person name="Barry K.W."/>
            <person name="Haridas S."/>
            <person name="Chen C."/>
            <person name="Bauer D."/>
            <person name="Andreopoulos W."/>
            <person name="Pangilinan J."/>
            <person name="LaButti K."/>
            <person name="Riley R."/>
            <person name="Lipzen A."/>
            <person name="Clum A."/>
            <person name="Drula E."/>
            <person name="Henrissat B."/>
            <person name="Kohler A."/>
            <person name="Grigoriev I.V."/>
            <person name="Martin F.M."/>
            <person name="Hacquard S."/>
        </authorList>
    </citation>
    <scope>NUCLEOTIDE SEQUENCE</scope>
    <source>
        <strain evidence="5">MPI-SDFR-AT-0073</strain>
    </source>
</reference>
<keyword evidence="6" id="KW-1185">Reference proteome</keyword>
<protein>
    <recommendedName>
        <fullName evidence="1">gamma-glutamylcyclotransferase</fullName>
        <ecNumber evidence="1">4.3.2.9</ecNumber>
    </recommendedName>
</protein>
<dbReference type="InterPro" id="IPR017939">
    <property type="entry name" value="G-Glutamylcylcotransferase"/>
</dbReference>
<comment type="caution">
    <text evidence="5">The sequence shown here is derived from an EMBL/GenBank/DDBJ whole genome shotgun (WGS) entry which is preliminary data.</text>
</comment>
<name>A0A9P8USI0_9PEZI</name>
<feature type="binding site" evidence="4">
    <location>
        <begin position="16"/>
        <end position="21"/>
    </location>
    <ligand>
        <name>substrate</name>
    </ligand>
</feature>
<evidence type="ECO:0000313" key="6">
    <source>
        <dbReference type="Proteomes" id="UP000758603"/>
    </source>
</evidence>
<dbReference type="AlphaFoldDB" id="A0A9P8USI0"/>
<feature type="binding site" evidence="4">
    <location>
        <position position="149"/>
    </location>
    <ligand>
        <name>substrate</name>
    </ligand>
</feature>
<dbReference type="GeneID" id="70124231"/>
<dbReference type="Proteomes" id="UP000758603">
    <property type="component" value="Unassembled WGS sequence"/>
</dbReference>